<feature type="region of interest" description="Disordered" evidence="2">
    <location>
        <begin position="127"/>
        <end position="158"/>
    </location>
</feature>
<proteinExistence type="predicted"/>
<organism evidence="3 4">
    <name type="scientific">Solanum commersonii</name>
    <name type="common">Commerson's wild potato</name>
    <name type="synonym">Commerson's nightshade</name>
    <dbReference type="NCBI Taxonomy" id="4109"/>
    <lineage>
        <taxon>Eukaryota</taxon>
        <taxon>Viridiplantae</taxon>
        <taxon>Streptophyta</taxon>
        <taxon>Embryophyta</taxon>
        <taxon>Tracheophyta</taxon>
        <taxon>Spermatophyta</taxon>
        <taxon>Magnoliopsida</taxon>
        <taxon>eudicotyledons</taxon>
        <taxon>Gunneridae</taxon>
        <taxon>Pentapetalae</taxon>
        <taxon>asterids</taxon>
        <taxon>lamiids</taxon>
        <taxon>Solanales</taxon>
        <taxon>Solanaceae</taxon>
        <taxon>Solanoideae</taxon>
        <taxon>Solaneae</taxon>
        <taxon>Solanum</taxon>
    </lineage>
</organism>
<comment type="caution">
    <text evidence="3">The sequence shown here is derived from an EMBL/GenBank/DDBJ whole genome shotgun (WGS) entry which is preliminary data.</text>
</comment>
<dbReference type="EMBL" id="JACXVP010000001">
    <property type="protein sequence ID" value="KAG5630827.1"/>
    <property type="molecule type" value="Genomic_DNA"/>
</dbReference>
<keyword evidence="1" id="KW-0175">Coiled coil</keyword>
<sequence length="283" mass="33668">MENVKQKHTMCRSTGDVRRHIFQGFENLKIEVQQETNAVIETMKRNSRKERQNLESRRENLQQRNTKEMDTTIMAQERLKIFSTIRSTGDVRRHIFQGFENLKIEVQQEINAVIETMFGVGEKKFEKREREPSISENESAAKKHKRNGRHNHGTRENDNFLDDAWNNLMNWDEINKNETIRSTGDVRRHIFQGFENLKIEVQQETNAVIETMVGVGEKKFEKREREFSISERESTAKKHKRNGHYNHGMRETENFIVDAWNNLMNWDEIHKNVVTHVKATIRF</sequence>
<evidence type="ECO:0000256" key="1">
    <source>
        <dbReference type="SAM" id="Coils"/>
    </source>
</evidence>
<protein>
    <submittedName>
        <fullName evidence="3">Uncharacterized protein</fullName>
    </submittedName>
</protein>
<feature type="coiled-coil region" evidence="1">
    <location>
        <begin position="40"/>
        <end position="71"/>
    </location>
</feature>
<feature type="compositionally biased region" description="Basic residues" evidence="2">
    <location>
        <begin position="142"/>
        <end position="152"/>
    </location>
</feature>
<evidence type="ECO:0000256" key="2">
    <source>
        <dbReference type="SAM" id="MobiDB-lite"/>
    </source>
</evidence>
<dbReference type="AlphaFoldDB" id="A0A9J6B2J8"/>
<accession>A0A9J6B2J8</accession>
<gene>
    <name evidence="3" type="ORF">H5410_002544</name>
</gene>
<evidence type="ECO:0000313" key="4">
    <source>
        <dbReference type="Proteomes" id="UP000824120"/>
    </source>
</evidence>
<name>A0A9J6B2J8_SOLCO</name>
<dbReference type="Proteomes" id="UP000824120">
    <property type="component" value="Chromosome 1"/>
</dbReference>
<reference evidence="3 4" key="1">
    <citation type="submission" date="2020-09" db="EMBL/GenBank/DDBJ databases">
        <title>De no assembly of potato wild relative species, Solanum commersonii.</title>
        <authorList>
            <person name="Cho K."/>
        </authorList>
    </citation>
    <scope>NUCLEOTIDE SEQUENCE [LARGE SCALE GENOMIC DNA]</scope>
    <source>
        <strain evidence="3">LZ3.2</strain>
        <tissue evidence="3">Leaf</tissue>
    </source>
</reference>
<keyword evidence="4" id="KW-1185">Reference proteome</keyword>
<evidence type="ECO:0000313" key="3">
    <source>
        <dbReference type="EMBL" id="KAG5630827.1"/>
    </source>
</evidence>